<evidence type="ECO:0000256" key="4">
    <source>
        <dbReference type="ARBA" id="ARBA00022927"/>
    </source>
</evidence>
<dbReference type="SUPFAM" id="SSF89009">
    <property type="entry name" value="GAT-like domain"/>
    <property type="match status" value="1"/>
</dbReference>
<dbReference type="Gene3D" id="1.25.40.90">
    <property type="match status" value="1"/>
</dbReference>
<protein>
    <recommendedName>
        <fullName evidence="12">VHS domain-containing protein</fullName>
    </recommendedName>
</protein>
<dbReference type="GO" id="GO:0016020">
    <property type="term" value="C:membrane"/>
    <property type="evidence" value="ECO:0007669"/>
    <property type="project" value="UniProtKB-SubCell"/>
</dbReference>
<dbReference type="InterPro" id="IPR008942">
    <property type="entry name" value="ENTH_VHS"/>
</dbReference>
<dbReference type="PROSITE" id="PS50181">
    <property type="entry name" value="FBOX"/>
    <property type="match status" value="1"/>
</dbReference>
<dbReference type="PANTHER" id="PTHR45898">
    <property type="entry name" value="TOM1-LIKE PROTEIN"/>
    <property type="match status" value="1"/>
</dbReference>
<feature type="domain" description="F-box" evidence="8">
    <location>
        <begin position="1850"/>
        <end position="1894"/>
    </location>
</feature>
<evidence type="ECO:0000256" key="2">
    <source>
        <dbReference type="ARBA" id="ARBA00007708"/>
    </source>
</evidence>
<feature type="region of interest" description="Disordered" evidence="6">
    <location>
        <begin position="324"/>
        <end position="465"/>
    </location>
</feature>
<feature type="compositionally biased region" description="Polar residues" evidence="6">
    <location>
        <begin position="431"/>
        <end position="441"/>
    </location>
</feature>
<dbReference type="InterPro" id="IPR004152">
    <property type="entry name" value="GAT_dom"/>
</dbReference>
<comment type="caution">
    <text evidence="10">The sequence shown here is derived from an EMBL/GenBank/DDBJ whole genome shotgun (WGS) entry which is preliminary data.</text>
</comment>
<dbReference type="Pfam" id="PF00790">
    <property type="entry name" value="VHS"/>
    <property type="match status" value="1"/>
</dbReference>
<feature type="region of interest" description="Disordered" evidence="6">
    <location>
        <begin position="846"/>
        <end position="945"/>
    </location>
</feature>
<dbReference type="STRING" id="69332.A0A388JSD3"/>
<dbReference type="Proteomes" id="UP000265515">
    <property type="component" value="Unassembled WGS sequence"/>
</dbReference>
<dbReference type="GO" id="GO:0043130">
    <property type="term" value="F:ubiquitin binding"/>
    <property type="evidence" value="ECO:0007669"/>
    <property type="project" value="InterPro"/>
</dbReference>
<feature type="compositionally biased region" description="Basic and acidic residues" evidence="6">
    <location>
        <begin position="444"/>
        <end position="465"/>
    </location>
</feature>
<feature type="compositionally biased region" description="Polar residues" evidence="6">
    <location>
        <begin position="1255"/>
        <end position="1270"/>
    </location>
</feature>
<evidence type="ECO:0000256" key="6">
    <source>
        <dbReference type="SAM" id="MobiDB-lite"/>
    </source>
</evidence>
<feature type="compositionally biased region" description="Gly residues" evidence="6">
    <location>
        <begin position="415"/>
        <end position="428"/>
    </location>
</feature>
<dbReference type="Gene3D" id="1.20.1280.50">
    <property type="match status" value="1"/>
</dbReference>
<keyword evidence="4" id="KW-0653">Protein transport</keyword>
<feature type="compositionally biased region" description="Acidic residues" evidence="6">
    <location>
        <begin position="874"/>
        <end position="887"/>
    </location>
</feature>
<dbReference type="Gene3D" id="1.20.58.160">
    <property type="match status" value="1"/>
</dbReference>
<evidence type="ECO:0000259" key="9">
    <source>
        <dbReference type="PROSITE" id="PS50909"/>
    </source>
</evidence>
<dbReference type="PANTHER" id="PTHR45898:SF4">
    <property type="entry name" value="TARGET OF MYB PROTEIN 1"/>
    <property type="match status" value="1"/>
</dbReference>
<feature type="region of interest" description="Disordered" evidence="6">
    <location>
        <begin position="1346"/>
        <end position="1438"/>
    </location>
</feature>
<dbReference type="InterPro" id="IPR036047">
    <property type="entry name" value="F-box-like_dom_sf"/>
</dbReference>
<comment type="subcellular location">
    <subcellularLocation>
        <location evidence="1">Membrane</location>
        <topology evidence="1">Peripheral membrane protein</topology>
    </subcellularLocation>
</comment>
<feature type="region of interest" description="Disordered" evidence="6">
    <location>
        <begin position="1188"/>
        <end position="1211"/>
    </location>
</feature>
<feature type="region of interest" description="Disordered" evidence="6">
    <location>
        <begin position="1238"/>
        <end position="1277"/>
    </location>
</feature>
<feature type="compositionally biased region" description="Basic and acidic residues" evidence="6">
    <location>
        <begin position="863"/>
        <end position="873"/>
    </location>
</feature>
<keyword evidence="11" id="KW-1185">Reference proteome</keyword>
<feature type="compositionally biased region" description="Basic and acidic residues" evidence="6">
    <location>
        <begin position="1123"/>
        <end position="1145"/>
    </location>
</feature>
<organism evidence="10 11">
    <name type="scientific">Chara braunii</name>
    <name type="common">Braun's stonewort</name>
    <dbReference type="NCBI Taxonomy" id="69332"/>
    <lineage>
        <taxon>Eukaryota</taxon>
        <taxon>Viridiplantae</taxon>
        <taxon>Streptophyta</taxon>
        <taxon>Charophyceae</taxon>
        <taxon>Charales</taxon>
        <taxon>Characeae</taxon>
        <taxon>Chara</taxon>
    </lineage>
</organism>
<keyword evidence="3" id="KW-0813">Transport</keyword>
<dbReference type="GO" id="GO:0043328">
    <property type="term" value="P:protein transport to vacuole involved in ubiquitin-dependent protein catabolic process via the multivesicular body sorting pathway"/>
    <property type="evidence" value="ECO:0007669"/>
    <property type="project" value="InterPro"/>
</dbReference>
<dbReference type="SUPFAM" id="SSF81383">
    <property type="entry name" value="F-box domain"/>
    <property type="match status" value="1"/>
</dbReference>
<feature type="compositionally biased region" description="Polar residues" evidence="6">
    <location>
        <begin position="1656"/>
        <end position="1665"/>
    </location>
</feature>
<name>A0A388JSD3_CHABU</name>
<dbReference type="SMART" id="SM00288">
    <property type="entry name" value="VHS"/>
    <property type="match status" value="1"/>
</dbReference>
<sequence length="2328" mass="256563">MDLQRSHGKKVPISSVVHVATRSMLQTLDWGMTLTLVDGINRGPQEAKEAVKALRKRLQEKNVAVQMLTLTVLDTCMKNCGDNFHNQVASREILSDMVKLVLSKKCDNNVRLKVLGLVDTWQLVFGGPTGKYPQFFHAYDKLWRKNVQFPQRQLEVLNSYWNVQGNTDAIPAGSSRMGPTSVPNGWGASLSGHRRNRLRSRGVLAEGADLPLTERLDIFGNMVKVLSELSKGLSETVDSPDTSRHGSREDGDTEALEDLIQQCQQESKWVQEAIQATSDQDLLWKALCLNDELQVVLAKHESIVHRLNSGEGGNRFAASKLDALDDPYPEAGNSPSPRSEYSSMSGGEYSMGAASTFMNSRRRARASSSQGREGGADAGGTSDRQPESSSVQRSGSHWWTWRRKGSSKDDKGKGKGWGRLFGGSGGDGHSNDLQEQVTTPARDNLTRMDLRAEKRSAEDAEVADRLTSRKWRRGRRHLFSRAANRSLFGYASDTGGDGYDRHNRLDRGEFSDRGETSERGEISDLGDMSDRGEASDLGEASDKDEYEQRNLLQSRLVDRVKRTSHGSTDVIHSGNGPTLSISNGKEFKESNNGAGRRRGRRSMTAWDVPPLIDFSPARPPSVAPVTAGFTEWQLGAEVKIEKQQDEAMPSNGMAAEGSGGQAGEEVHESSGHGTADSGIFDPDVVNDKELESQPDGALSSARDIDVRSSVVDTISRLDSADDSYAKYSDKHEDMDPSAVREENELMRVVEPTTWQEGERPIAEENASSRLQVDGGSISALLSGSAVRLRTESESLTVARSMPSLFRGDGEHDSCEDENEEGFSILGNGVIGAYDRAEMGVGPEINARVKMGDGESESGSVLEAETRDDDKEFERDEDGWTDAWEDVNEDMREDMSEGTREELRMAMQQQKQETVKHCDDDEKSGEAERDEQVESREGSRSVRKKSSWEAVDRFEDCVNRHGDDGVEDPNDALGSKVGVVQPKDLNDDDVGSENWMDRQVKDTPGMRPEDRSLEAIECAPDMNFMDTDLQKLNDLYWGSTNDVNREVDIRLAQRKQDLHSGSINSPHDGAVVVPGEVVAEVEGISGKSSQFGAIHLDQEGTATVDEVERELTIDSKFEGNWKFQDREGSDRLAAEQPLNKDTDRGSGGETLEAVGKLPMCVVENQLAREIKASELEDRTESRTLYKLDIEQQSDLDSRPAFNTPAPASSEVLPGPVSAVAMEAAADTLSIRVSPNDKEAMDALTPSTPKSPVFAENSPQTNLSPNGTNSVESGSGRRSSLGEWWLKQTSPGAVSPLPVTKSDEMSTPKPLGIAGWTVWGSLTRPRAHRHSALVESPVAKAIDKESHVPLSPGLEQPSWARDSLGGSKGGGSSSPEDGQCSPVSEGSTDDHKIKDAGHETGKDGETEMDRKTADVGEGIQVLNTSSAPEIGREKDEEPVSMGMKEGLSSLFRWGDSFVQKRFGRKAAQANSQSIPQDDVLDASREQCRMVGLSPSAEDMSLPAETREVQGNTDRDEVQMEQKHVPEHMQNGRLSNVEQVVDEIYSRGEGVLHETDTSPGSMVHREVGIVAQQSLNSEDSVGANRAIQSGEVREELEHSDEDAREAVYQKSEVAHTESSMPTETVMNRTEEDVGPFGYQDVLKIDKNNNVSIDEDSAGSDKSCTSSEEGTWPIDRSSEACTDEESEGRHTHVRALLSNETRIAEKIIDASSDDGDEGIGMPIITCEIDELVAAVEKELTHLEMAQQNDEKMEVEVMEGVCQSKVIDGQNQKGRREVDSTIEKSHSWEELDTKQDVQFEHPKISKEKDQSCGSSTQSLDTGAIDIILQEEDALYQRLSCESAGPMVMPPATPQTVSLVGLPGEALLSIFGFCSDQDLCNVSATCHTLRDFTELVWMRKCEKWASEVDLTNWRSHVDSNMALYRFLRTCSPLVGGWTYGTYSYAMKDRVDLVMVFWGFMSVVACSFSQPIVPRKASLEWKPMFEIVGDYDGSCSIFYFAKTEGRPLIFPGVLSLSPSQYPNKMRIRPRPCKGYSAGGRAMGRSWSGEERKRRVSSSVISRRDRFRVLLMEAKRLTTWVQQNASAVSGIWGTEWRRHFGASMKSFTESPSRSTRPVIGWTLGTGRKVFSSSLQDVSETPLSGPGSDDEMAKWAFPIPVLQMDTFFAKEGAREKRLDIIRQLIAVRKLQMPGWDTGVGLDNNGAALQFMLQTPLSEWQLEHSELFYPDSAEGVDGPEAAYLGEQDASPHQIVRMYEGDGITQQGYGFRYHRYMPGRLFRQRNGGVFFSWDQSQALLQLKRLDVAELLKESCVGEPADVSVDASSGDPLGGMHWIF</sequence>
<feature type="compositionally biased region" description="Low complexity" evidence="6">
    <location>
        <begin position="334"/>
        <end position="355"/>
    </location>
</feature>
<dbReference type="Pfam" id="PF03127">
    <property type="entry name" value="GAT"/>
    <property type="match status" value="1"/>
</dbReference>
<evidence type="ECO:0000256" key="3">
    <source>
        <dbReference type="ARBA" id="ARBA00022448"/>
    </source>
</evidence>
<feature type="domain" description="GAT" evidence="9">
    <location>
        <begin position="214"/>
        <end position="305"/>
    </location>
</feature>
<feature type="region of interest" description="Disordered" evidence="6">
    <location>
        <begin position="643"/>
        <end position="703"/>
    </location>
</feature>
<feature type="compositionally biased region" description="Basic and acidic residues" evidence="6">
    <location>
        <begin position="912"/>
        <end position="945"/>
    </location>
</feature>
<feature type="domain" description="VHS" evidence="7">
    <location>
        <begin position="20"/>
        <end position="150"/>
    </location>
</feature>
<proteinExistence type="inferred from homology"/>
<dbReference type="InterPro" id="IPR002014">
    <property type="entry name" value="VHS_dom"/>
</dbReference>
<evidence type="ECO:0008006" key="12">
    <source>
        <dbReference type="Google" id="ProtNLM"/>
    </source>
</evidence>
<evidence type="ECO:0000259" key="7">
    <source>
        <dbReference type="PROSITE" id="PS50179"/>
    </source>
</evidence>
<evidence type="ECO:0000313" key="10">
    <source>
        <dbReference type="EMBL" id="GBG60632.1"/>
    </source>
</evidence>
<dbReference type="InterPro" id="IPR038425">
    <property type="entry name" value="GAT_sf"/>
</dbReference>
<dbReference type="InterPro" id="IPR001810">
    <property type="entry name" value="F-box_dom"/>
</dbReference>
<feature type="region of interest" description="Disordered" evidence="6">
    <location>
        <begin position="960"/>
        <end position="1007"/>
    </location>
</feature>
<feature type="compositionally biased region" description="Polar residues" evidence="6">
    <location>
        <begin position="387"/>
        <end position="397"/>
    </location>
</feature>
<dbReference type="Pfam" id="PF12937">
    <property type="entry name" value="F-box-like"/>
    <property type="match status" value="1"/>
</dbReference>
<keyword evidence="5" id="KW-0472">Membrane</keyword>
<evidence type="ECO:0000256" key="5">
    <source>
        <dbReference type="ARBA" id="ARBA00023136"/>
    </source>
</evidence>
<feature type="compositionally biased region" description="Basic and acidic residues" evidence="6">
    <location>
        <begin position="1386"/>
        <end position="1412"/>
    </location>
</feature>
<dbReference type="GO" id="GO:0005737">
    <property type="term" value="C:cytoplasm"/>
    <property type="evidence" value="ECO:0007669"/>
    <property type="project" value="UniProtKB-ARBA"/>
</dbReference>
<dbReference type="SUPFAM" id="SSF48464">
    <property type="entry name" value="ENTH/VHS domain"/>
    <property type="match status" value="1"/>
</dbReference>
<feature type="compositionally biased region" description="Basic and acidic residues" evidence="6">
    <location>
        <begin position="498"/>
        <end position="548"/>
    </location>
</feature>
<feature type="compositionally biased region" description="Basic and acidic residues" evidence="6">
    <location>
        <begin position="888"/>
        <end position="903"/>
    </location>
</feature>
<evidence type="ECO:0000313" key="11">
    <source>
        <dbReference type="Proteomes" id="UP000265515"/>
    </source>
</evidence>
<comment type="similarity">
    <text evidence="2">Belongs to the TOM1 family.</text>
</comment>
<evidence type="ECO:0000259" key="8">
    <source>
        <dbReference type="PROSITE" id="PS50181"/>
    </source>
</evidence>
<gene>
    <name evidence="10" type="ORF">CBR_g8652</name>
</gene>
<dbReference type="Gramene" id="GBG60632">
    <property type="protein sequence ID" value="GBG60632"/>
    <property type="gene ID" value="CBR_g8652"/>
</dbReference>
<dbReference type="EMBL" id="BFEA01000012">
    <property type="protein sequence ID" value="GBG60632.1"/>
    <property type="molecule type" value="Genomic_DNA"/>
</dbReference>
<feature type="region of interest" description="Disordered" evidence="6">
    <location>
        <begin position="1123"/>
        <end position="1148"/>
    </location>
</feature>
<reference evidence="10 11" key="1">
    <citation type="journal article" date="2018" name="Cell">
        <title>The Chara Genome: Secondary Complexity and Implications for Plant Terrestrialization.</title>
        <authorList>
            <person name="Nishiyama T."/>
            <person name="Sakayama H."/>
            <person name="Vries J.D."/>
            <person name="Buschmann H."/>
            <person name="Saint-Marcoux D."/>
            <person name="Ullrich K.K."/>
            <person name="Haas F.B."/>
            <person name="Vanderstraeten L."/>
            <person name="Becker D."/>
            <person name="Lang D."/>
            <person name="Vosolsobe S."/>
            <person name="Rombauts S."/>
            <person name="Wilhelmsson P.K.I."/>
            <person name="Janitza P."/>
            <person name="Kern R."/>
            <person name="Heyl A."/>
            <person name="Rumpler F."/>
            <person name="Villalobos L.I.A.C."/>
            <person name="Clay J.M."/>
            <person name="Skokan R."/>
            <person name="Toyoda A."/>
            <person name="Suzuki Y."/>
            <person name="Kagoshima H."/>
            <person name="Schijlen E."/>
            <person name="Tajeshwar N."/>
            <person name="Catarino B."/>
            <person name="Hetherington A.J."/>
            <person name="Saltykova A."/>
            <person name="Bonnot C."/>
            <person name="Breuninger H."/>
            <person name="Symeonidi A."/>
            <person name="Radhakrishnan G.V."/>
            <person name="Van Nieuwerburgh F."/>
            <person name="Deforce D."/>
            <person name="Chang C."/>
            <person name="Karol K.G."/>
            <person name="Hedrich R."/>
            <person name="Ulvskov P."/>
            <person name="Glockner G."/>
            <person name="Delwiche C.F."/>
            <person name="Petrasek J."/>
            <person name="Van de Peer Y."/>
            <person name="Friml J."/>
            <person name="Beilby M."/>
            <person name="Dolan L."/>
            <person name="Kohara Y."/>
            <person name="Sugano S."/>
            <person name="Fujiyama A."/>
            <person name="Delaux P.-M."/>
            <person name="Quint M."/>
            <person name="TheiBen G."/>
            <person name="Hagemann M."/>
            <person name="Harholt J."/>
            <person name="Dunand C."/>
            <person name="Zachgo S."/>
            <person name="Langdale J."/>
            <person name="Maumus F."/>
            <person name="Straeten D.V.D."/>
            <person name="Gould S.B."/>
            <person name="Rensing S.A."/>
        </authorList>
    </citation>
    <scope>NUCLEOTIDE SEQUENCE [LARGE SCALE GENOMIC DNA]</scope>
    <source>
        <strain evidence="10 11">S276</strain>
    </source>
</reference>
<dbReference type="PROSITE" id="PS50179">
    <property type="entry name" value="VHS"/>
    <property type="match status" value="1"/>
</dbReference>
<dbReference type="InterPro" id="IPR044836">
    <property type="entry name" value="TOL_plant"/>
</dbReference>
<evidence type="ECO:0000256" key="1">
    <source>
        <dbReference type="ARBA" id="ARBA00004170"/>
    </source>
</evidence>
<dbReference type="PROSITE" id="PS50909">
    <property type="entry name" value="GAT"/>
    <property type="match status" value="1"/>
</dbReference>
<dbReference type="OrthoDB" id="2018246at2759"/>
<dbReference type="CDD" id="cd03561">
    <property type="entry name" value="VHS"/>
    <property type="match status" value="1"/>
</dbReference>
<feature type="region of interest" description="Disordered" evidence="6">
    <location>
        <begin position="1647"/>
        <end position="1683"/>
    </location>
</feature>
<dbReference type="GO" id="GO:0035091">
    <property type="term" value="F:phosphatidylinositol binding"/>
    <property type="evidence" value="ECO:0007669"/>
    <property type="project" value="InterPro"/>
</dbReference>
<accession>A0A388JSD3</accession>
<feature type="region of interest" description="Disordered" evidence="6">
    <location>
        <begin position="490"/>
        <end position="603"/>
    </location>
</feature>